<dbReference type="EMBL" id="BKCJ011102436">
    <property type="protein sequence ID" value="GFC85913.1"/>
    <property type="molecule type" value="Genomic_DNA"/>
</dbReference>
<evidence type="ECO:0000256" key="1">
    <source>
        <dbReference type="SAM" id="MobiDB-lite"/>
    </source>
</evidence>
<feature type="non-terminal residue" evidence="2">
    <location>
        <position position="68"/>
    </location>
</feature>
<feature type="region of interest" description="Disordered" evidence="1">
    <location>
        <begin position="44"/>
        <end position="68"/>
    </location>
</feature>
<name>A0A699RJG0_TANCI</name>
<accession>A0A699RJG0</accession>
<sequence length="68" mass="7581">MTKDAPTPLAPQKKGLLPSSRIQKITKNAVQRDYPARNYLKVREGNHAAAPQQKADEDVRVINLADNE</sequence>
<organism evidence="2">
    <name type="scientific">Tanacetum cinerariifolium</name>
    <name type="common">Dalmatian daisy</name>
    <name type="synonym">Chrysanthemum cinerariifolium</name>
    <dbReference type="NCBI Taxonomy" id="118510"/>
    <lineage>
        <taxon>Eukaryota</taxon>
        <taxon>Viridiplantae</taxon>
        <taxon>Streptophyta</taxon>
        <taxon>Embryophyta</taxon>
        <taxon>Tracheophyta</taxon>
        <taxon>Spermatophyta</taxon>
        <taxon>Magnoliopsida</taxon>
        <taxon>eudicotyledons</taxon>
        <taxon>Gunneridae</taxon>
        <taxon>Pentapetalae</taxon>
        <taxon>asterids</taxon>
        <taxon>campanulids</taxon>
        <taxon>Asterales</taxon>
        <taxon>Asteraceae</taxon>
        <taxon>Asteroideae</taxon>
        <taxon>Anthemideae</taxon>
        <taxon>Anthemidinae</taxon>
        <taxon>Tanacetum</taxon>
    </lineage>
</organism>
<gene>
    <name evidence="2" type="ORF">Tci_857883</name>
</gene>
<comment type="caution">
    <text evidence="2">The sequence shown here is derived from an EMBL/GenBank/DDBJ whole genome shotgun (WGS) entry which is preliminary data.</text>
</comment>
<reference evidence="2" key="1">
    <citation type="journal article" date="2019" name="Sci. Rep.">
        <title>Draft genome of Tanacetum cinerariifolium, the natural source of mosquito coil.</title>
        <authorList>
            <person name="Yamashiro T."/>
            <person name="Shiraishi A."/>
            <person name="Satake H."/>
            <person name="Nakayama K."/>
        </authorList>
    </citation>
    <scope>NUCLEOTIDE SEQUENCE</scope>
</reference>
<protein>
    <submittedName>
        <fullName evidence="2">Uncharacterized protein</fullName>
    </submittedName>
</protein>
<dbReference type="AlphaFoldDB" id="A0A699RJG0"/>
<proteinExistence type="predicted"/>
<evidence type="ECO:0000313" key="2">
    <source>
        <dbReference type="EMBL" id="GFC85913.1"/>
    </source>
</evidence>
<feature type="compositionally biased region" description="Polar residues" evidence="1">
    <location>
        <begin position="20"/>
        <end position="29"/>
    </location>
</feature>
<feature type="region of interest" description="Disordered" evidence="1">
    <location>
        <begin position="1"/>
        <end position="30"/>
    </location>
</feature>